<dbReference type="OrthoDB" id="9789777at2"/>
<proteinExistence type="predicted"/>
<dbReference type="CDD" id="cd01012">
    <property type="entry name" value="YcaC_related"/>
    <property type="match status" value="1"/>
</dbReference>
<accession>A0A366IF53</accession>
<evidence type="ECO:0000259" key="1">
    <source>
        <dbReference type="Pfam" id="PF00857"/>
    </source>
</evidence>
<dbReference type="SUPFAM" id="SSF52499">
    <property type="entry name" value="Isochorismatase-like hydrolases"/>
    <property type="match status" value="1"/>
</dbReference>
<dbReference type="RefSeq" id="WP_113919226.1">
    <property type="nucleotide sequence ID" value="NZ_QNRX01000001.1"/>
</dbReference>
<gene>
    <name evidence="2" type="ORF">DES36_10164</name>
</gene>
<dbReference type="PANTHER" id="PTHR14119">
    <property type="entry name" value="HYDROLASE"/>
    <property type="match status" value="1"/>
</dbReference>
<organism evidence="2 3">
    <name type="scientific">Alkalibaculum bacchi</name>
    <dbReference type="NCBI Taxonomy" id="645887"/>
    <lineage>
        <taxon>Bacteria</taxon>
        <taxon>Bacillati</taxon>
        <taxon>Bacillota</taxon>
        <taxon>Clostridia</taxon>
        <taxon>Eubacteriales</taxon>
        <taxon>Eubacteriaceae</taxon>
        <taxon>Alkalibaculum</taxon>
    </lineage>
</organism>
<dbReference type="EMBL" id="QNRX01000001">
    <property type="protein sequence ID" value="RBP70013.1"/>
    <property type="molecule type" value="Genomic_DNA"/>
</dbReference>
<dbReference type="Pfam" id="PF00857">
    <property type="entry name" value="Isochorismatase"/>
    <property type="match status" value="1"/>
</dbReference>
<dbReference type="InterPro" id="IPR036380">
    <property type="entry name" value="Isochorismatase-like_sf"/>
</dbReference>
<dbReference type="InterPro" id="IPR050993">
    <property type="entry name" value="Isochorismatase_domain"/>
</dbReference>
<protein>
    <submittedName>
        <fullName evidence="2">Nicotinamidase-related amidase</fullName>
    </submittedName>
</protein>
<comment type="caution">
    <text evidence="2">The sequence shown here is derived from an EMBL/GenBank/DDBJ whole genome shotgun (WGS) entry which is preliminary data.</text>
</comment>
<dbReference type="AlphaFoldDB" id="A0A366IF53"/>
<reference evidence="2 3" key="1">
    <citation type="submission" date="2018-06" db="EMBL/GenBank/DDBJ databases">
        <title>Genomic Encyclopedia of Type Strains, Phase IV (KMG-IV): sequencing the most valuable type-strain genomes for metagenomic binning, comparative biology and taxonomic classification.</title>
        <authorList>
            <person name="Goeker M."/>
        </authorList>
    </citation>
    <scope>NUCLEOTIDE SEQUENCE [LARGE SCALE GENOMIC DNA]</scope>
    <source>
        <strain evidence="2 3">DSM 22112</strain>
    </source>
</reference>
<dbReference type="InterPro" id="IPR000868">
    <property type="entry name" value="Isochorismatase-like_dom"/>
</dbReference>
<evidence type="ECO:0000313" key="2">
    <source>
        <dbReference type="EMBL" id="RBP70013.1"/>
    </source>
</evidence>
<dbReference type="Proteomes" id="UP000253490">
    <property type="component" value="Unassembled WGS sequence"/>
</dbReference>
<dbReference type="PANTHER" id="PTHR14119:SF3">
    <property type="entry name" value="ISOCHORISMATASE DOMAIN-CONTAINING PROTEIN 2"/>
    <property type="match status" value="1"/>
</dbReference>
<dbReference type="Gene3D" id="3.40.50.850">
    <property type="entry name" value="Isochorismatase-like"/>
    <property type="match status" value="1"/>
</dbReference>
<sequence>MDKFYLNKEDAIVLVIDIQEKLMPAILEKEELVNKSKILISGAKILEVPIFVTEQYPKGLGKTIGEIDALTKNDPIFEKISYTCCTDEVLAYLEKSKRKQVIITGVETHVCVYQTTRDLLNHGYSVFVASDAVSSRTLENKQNGIALMKDMGAVISNTETLLFDMLKIAGTPEFKAISKMIK</sequence>
<name>A0A366IF53_9FIRM</name>
<evidence type="ECO:0000313" key="3">
    <source>
        <dbReference type="Proteomes" id="UP000253490"/>
    </source>
</evidence>
<feature type="domain" description="Isochorismatase-like" evidence="1">
    <location>
        <begin position="12"/>
        <end position="159"/>
    </location>
</feature>
<keyword evidence="3" id="KW-1185">Reference proteome</keyword>